<evidence type="ECO:0000313" key="3">
    <source>
        <dbReference type="EMBL" id="CAH0417306.1"/>
    </source>
</evidence>
<organism evidence="3 4">
    <name type="scientific">Periweissella fabaria</name>
    <dbReference type="NCBI Taxonomy" id="546157"/>
    <lineage>
        <taxon>Bacteria</taxon>
        <taxon>Bacillati</taxon>
        <taxon>Bacillota</taxon>
        <taxon>Bacilli</taxon>
        <taxon>Lactobacillales</taxon>
        <taxon>Lactobacillaceae</taxon>
        <taxon>Periweissella</taxon>
    </lineage>
</organism>
<dbReference type="InterPro" id="IPR005182">
    <property type="entry name" value="YdbS-like_PH"/>
</dbReference>
<keyword evidence="4" id="KW-1185">Reference proteome</keyword>
<sequence length="158" mass="17994">MTQTKALPKKIISVWLVSKLIGLVILLAISGGAWYFSQRFWPISTPYILGIAAIICAIYLINLALIPYYYRFWRYEINNDFVFIQSGFFIRQQKTIPINRIQNVDLEQGPLLQFAHLKELKVVTAADGFSIAGITEDEANTLRNQIVTAARKAREENA</sequence>
<evidence type="ECO:0000313" key="4">
    <source>
        <dbReference type="Proteomes" id="UP000789707"/>
    </source>
</evidence>
<dbReference type="EMBL" id="CAKKNS010000008">
    <property type="protein sequence ID" value="CAH0417306.1"/>
    <property type="molecule type" value="Genomic_DNA"/>
</dbReference>
<dbReference type="Proteomes" id="UP000789707">
    <property type="component" value="Unassembled WGS sequence"/>
</dbReference>
<feature type="domain" description="YdbS-like PH" evidence="2">
    <location>
        <begin position="70"/>
        <end position="146"/>
    </location>
</feature>
<evidence type="ECO:0000256" key="1">
    <source>
        <dbReference type="SAM" id="Phobius"/>
    </source>
</evidence>
<dbReference type="PANTHER" id="PTHR34473">
    <property type="entry name" value="UPF0699 TRANSMEMBRANE PROTEIN YDBS"/>
    <property type="match status" value="1"/>
</dbReference>
<dbReference type="RefSeq" id="WP_230097337.1">
    <property type="nucleotide sequence ID" value="NZ_CAKKNS010000008.1"/>
</dbReference>
<comment type="caution">
    <text evidence="3">The sequence shown here is derived from an EMBL/GenBank/DDBJ whole genome shotgun (WGS) entry which is preliminary data.</text>
</comment>
<accession>A0ABN8BHS7</accession>
<protein>
    <recommendedName>
        <fullName evidence="2">YdbS-like PH domain-containing protein</fullName>
    </recommendedName>
</protein>
<reference evidence="3 4" key="1">
    <citation type="submission" date="2021-11" db="EMBL/GenBank/DDBJ databases">
        <authorList>
            <person name="Depoorter E."/>
        </authorList>
    </citation>
    <scope>NUCLEOTIDE SEQUENCE [LARGE SCALE GENOMIC DNA]</scope>
    <source>
        <strain evidence="3 4">LMG 24289</strain>
    </source>
</reference>
<proteinExistence type="predicted"/>
<feature type="transmembrane region" description="Helical" evidence="1">
    <location>
        <begin position="47"/>
        <end position="70"/>
    </location>
</feature>
<keyword evidence="1" id="KW-0472">Membrane</keyword>
<dbReference type="Pfam" id="PF03703">
    <property type="entry name" value="bPH_2"/>
    <property type="match status" value="1"/>
</dbReference>
<evidence type="ECO:0000259" key="2">
    <source>
        <dbReference type="Pfam" id="PF03703"/>
    </source>
</evidence>
<keyword evidence="1" id="KW-1133">Transmembrane helix</keyword>
<gene>
    <name evidence="3" type="ORF">WFA24289_01638</name>
</gene>
<dbReference type="PANTHER" id="PTHR34473:SF2">
    <property type="entry name" value="UPF0699 TRANSMEMBRANE PROTEIN YDBT"/>
    <property type="match status" value="1"/>
</dbReference>
<keyword evidence="1" id="KW-0812">Transmembrane</keyword>
<name>A0ABN8BHS7_9LACO</name>
<feature type="transmembrane region" description="Helical" evidence="1">
    <location>
        <begin position="12"/>
        <end position="35"/>
    </location>
</feature>